<organism evidence="1 2">
    <name type="scientific">Microcystis panniformis Mp_MB_F_20051200_S9</name>
    <dbReference type="NCBI Taxonomy" id="2486223"/>
    <lineage>
        <taxon>Bacteria</taxon>
        <taxon>Bacillati</taxon>
        <taxon>Cyanobacteriota</taxon>
        <taxon>Cyanophyceae</taxon>
        <taxon>Oscillatoriophycideae</taxon>
        <taxon>Chroococcales</taxon>
        <taxon>Microcystaceae</taxon>
        <taxon>Microcystis</taxon>
    </lineage>
</organism>
<sequence length="114" mass="12508">MGWKDDLAERLAKLAKEHGKQIVAGVSGLSVGAIVNKIGSIPGAVWDLCNPSDFTDQEKLEVEKLLSKYGLKVSLTNLTDEGEVSLKLNRFLDELSEDERANFLEDLASVLDTF</sequence>
<evidence type="ECO:0000313" key="2">
    <source>
        <dbReference type="Proteomes" id="UP000317165"/>
    </source>
</evidence>
<dbReference type="Proteomes" id="UP000317165">
    <property type="component" value="Unassembled WGS sequence"/>
</dbReference>
<reference evidence="1 2" key="1">
    <citation type="submission" date="2019-01" db="EMBL/GenBank/DDBJ databases">
        <title>Coherence of Microcystis species and biogeography revealed through population genomics.</title>
        <authorList>
            <person name="Perez-Carrascal O.M."/>
            <person name="Terrat Y."/>
            <person name="Giani A."/>
            <person name="Fortin N."/>
            <person name="Tromas N."/>
            <person name="Shapiro B.J."/>
        </authorList>
    </citation>
    <scope>NUCLEOTIDE SEQUENCE [LARGE SCALE GENOMIC DNA]</scope>
    <source>
        <strain evidence="1">Mp_MB_F_20051200_S9</strain>
    </source>
</reference>
<proteinExistence type="predicted"/>
<protein>
    <submittedName>
        <fullName evidence="1">Uncharacterized protein</fullName>
    </submittedName>
</protein>
<gene>
    <name evidence="1" type="ORF">EWV53_04725</name>
</gene>
<name>A0A552Q7K6_9CHRO</name>
<accession>A0A552Q7K6</accession>
<dbReference type="AlphaFoldDB" id="A0A552Q7K6"/>
<comment type="caution">
    <text evidence="1">The sequence shown here is derived from an EMBL/GenBank/DDBJ whole genome shotgun (WGS) entry which is preliminary data.</text>
</comment>
<dbReference type="EMBL" id="SFAC01000053">
    <property type="protein sequence ID" value="TRV65216.1"/>
    <property type="molecule type" value="Genomic_DNA"/>
</dbReference>
<evidence type="ECO:0000313" key="1">
    <source>
        <dbReference type="EMBL" id="TRV65216.1"/>
    </source>
</evidence>